<evidence type="ECO:0000313" key="1">
    <source>
        <dbReference type="EMBL" id="EHK59020.1"/>
    </source>
</evidence>
<dbReference type="InterPro" id="IPR010985">
    <property type="entry name" value="Ribbon_hlx_hlx"/>
</dbReference>
<dbReference type="Proteomes" id="UP000003250">
    <property type="component" value="Unassembled WGS sequence"/>
</dbReference>
<name>H0HJV7_9HYPH</name>
<dbReference type="SUPFAM" id="SSF47598">
    <property type="entry name" value="Ribbon-helix-helix"/>
    <property type="match status" value="1"/>
</dbReference>
<evidence type="ECO:0000313" key="2">
    <source>
        <dbReference type="Proteomes" id="UP000003250"/>
    </source>
</evidence>
<proteinExistence type="predicted"/>
<dbReference type="AlphaFoldDB" id="H0HJV7"/>
<dbReference type="EMBL" id="AHAM01000021">
    <property type="protein sequence ID" value="EHK59020.1"/>
    <property type="molecule type" value="Genomic_DNA"/>
</dbReference>
<protein>
    <recommendedName>
        <fullName evidence="3">Ribbon-helix-helix domain-containing protein</fullName>
    </recommendedName>
</protein>
<sequence length="80" mass="8982">MIERTQTGVRISTSLLKVLKALAEKKDMSLGDLLEGIVLHAFEGRQPFSNDTLSVIEKLKDIYDCRLTSADSHLHPDQDE</sequence>
<dbReference type="OrthoDB" id="1551155at2"/>
<dbReference type="PATRIC" id="fig|1107882.3.peg.410"/>
<evidence type="ECO:0008006" key="3">
    <source>
        <dbReference type="Google" id="ProtNLM"/>
    </source>
</evidence>
<keyword evidence="2" id="KW-1185">Reference proteome</keyword>
<dbReference type="RefSeq" id="WP_008834069.1">
    <property type="nucleotide sequence ID" value="NZ_AHAM01000021.1"/>
</dbReference>
<dbReference type="GO" id="GO:0006355">
    <property type="term" value="P:regulation of DNA-templated transcription"/>
    <property type="evidence" value="ECO:0007669"/>
    <property type="project" value="InterPro"/>
</dbReference>
<accession>H0HJV7</accession>
<gene>
    <name evidence="1" type="ORF">MAXJ12_02061</name>
</gene>
<organism evidence="1 2">
    <name type="scientific">Mesorhizobium alhagi CCNWXJ12-2</name>
    <dbReference type="NCBI Taxonomy" id="1107882"/>
    <lineage>
        <taxon>Bacteria</taxon>
        <taxon>Pseudomonadati</taxon>
        <taxon>Pseudomonadota</taxon>
        <taxon>Alphaproteobacteria</taxon>
        <taxon>Hyphomicrobiales</taxon>
        <taxon>Phyllobacteriaceae</taxon>
        <taxon>Allomesorhizobium</taxon>
    </lineage>
</organism>
<reference evidence="1 2" key="1">
    <citation type="journal article" date="2012" name="J. Bacteriol.">
        <title>Draft Genome Sequence of Mesorhizobium alhagi CCNWXJ12-2T, a Novel Salt-Resistant Species Isolated from the Desert of Northwestern China.</title>
        <authorList>
            <person name="Zhou M."/>
            <person name="Chen W."/>
            <person name="Chen H."/>
            <person name="Wei G."/>
        </authorList>
    </citation>
    <scope>NUCLEOTIDE SEQUENCE [LARGE SCALE GENOMIC DNA]</scope>
    <source>
        <strain evidence="1 2">CCNWXJ12-2</strain>
    </source>
</reference>